<dbReference type="Proteomes" id="UP000705379">
    <property type="component" value="Unassembled WGS sequence"/>
</dbReference>
<evidence type="ECO:0000313" key="4">
    <source>
        <dbReference type="Proteomes" id="UP000705379"/>
    </source>
</evidence>
<comment type="caution">
    <text evidence="3">The sequence shown here is derived from an EMBL/GenBank/DDBJ whole genome shotgun (WGS) entry which is preliminary data.</text>
</comment>
<dbReference type="AlphaFoldDB" id="A0A944CB48"/>
<feature type="domain" description="Potassium channel" evidence="2">
    <location>
        <begin position="211"/>
        <end position="259"/>
    </location>
</feature>
<gene>
    <name evidence="3" type="ORF">DYI23_05710</name>
</gene>
<dbReference type="RefSeq" id="WP_213215272.1">
    <property type="nucleotide sequence ID" value="NZ_QTKU01000001.1"/>
</dbReference>
<reference evidence="3" key="2">
    <citation type="journal article" date="2021" name="Microorganisms">
        <title>Bacterial Dimethylsulfoniopropionate Biosynthesis in the East China Sea.</title>
        <authorList>
            <person name="Liu J."/>
            <person name="Zhang Y."/>
            <person name="Liu J."/>
            <person name="Zhong H."/>
            <person name="Williams B.T."/>
            <person name="Zheng Y."/>
            <person name="Curson A.R.J."/>
            <person name="Sun C."/>
            <person name="Sun H."/>
            <person name="Song D."/>
            <person name="Wagner Mackenzie B."/>
            <person name="Bermejo Martinez A."/>
            <person name="Todd J.D."/>
            <person name="Zhang X.H."/>
        </authorList>
    </citation>
    <scope>NUCLEOTIDE SEQUENCE</scope>
    <source>
        <strain evidence="3">AESS21</strain>
    </source>
</reference>
<dbReference type="Pfam" id="PF07885">
    <property type="entry name" value="Ion_trans_2"/>
    <property type="match status" value="1"/>
</dbReference>
<dbReference type="Gene3D" id="1.10.287.70">
    <property type="match status" value="1"/>
</dbReference>
<keyword evidence="3" id="KW-0813">Transport</keyword>
<keyword evidence="1" id="KW-0472">Membrane</keyword>
<keyword evidence="1" id="KW-1133">Transmembrane helix</keyword>
<proteinExistence type="predicted"/>
<reference evidence="3" key="1">
    <citation type="submission" date="2018-08" db="EMBL/GenBank/DDBJ databases">
        <authorList>
            <person name="Jin W."/>
            <person name="Wang H."/>
            <person name="Yang Y."/>
            <person name="Li M."/>
            <person name="Liu J."/>
        </authorList>
    </citation>
    <scope>NUCLEOTIDE SEQUENCE</scope>
    <source>
        <strain evidence="3">AESS21</strain>
    </source>
</reference>
<name>A0A944CB48_9HYPH</name>
<keyword evidence="1" id="KW-0812">Transmembrane</keyword>
<evidence type="ECO:0000256" key="1">
    <source>
        <dbReference type="SAM" id="Phobius"/>
    </source>
</evidence>
<dbReference type="EMBL" id="QTKU01000001">
    <property type="protein sequence ID" value="MBS8259709.1"/>
    <property type="molecule type" value="Genomic_DNA"/>
</dbReference>
<sequence>MLMWRRLLLSTVVLFSYILFWALVYTFFFHGQFRFEGVEYGPAYKKEKLFVESTISDLLMSQHEQVTKIVDRSQSLLPDYAINKLGVQLSVEDVTEGNIDFSGEYYLWSSGPLECIVEIYSPIECSINGHAGQHYESVYIDNCRLVTIDPYGIYSYSVPIFDCIASGNVADEYHREFDRKFSITLYSLPHDEIARIHDFTRSKTHLREGIFPKMLYLSAVTATTLGYGDIVPVTDFSRLAIAAQATVGLLVFGWMIFFITSGRFREGSP</sequence>
<evidence type="ECO:0000259" key="2">
    <source>
        <dbReference type="Pfam" id="PF07885"/>
    </source>
</evidence>
<feature type="transmembrane region" description="Helical" evidence="1">
    <location>
        <begin position="239"/>
        <end position="259"/>
    </location>
</feature>
<organism evidence="3 4">
    <name type="scientific">Roseibium polysiphoniae</name>
    <dbReference type="NCBI Taxonomy" id="2571221"/>
    <lineage>
        <taxon>Bacteria</taxon>
        <taxon>Pseudomonadati</taxon>
        <taxon>Pseudomonadota</taxon>
        <taxon>Alphaproteobacteria</taxon>
        <taxon>Hyphomicrobiales</taxon>
        <taxon>Stappiaceae</taxon>
        <taxon>Roseibium</taxon>
    </lineage>
</organism>
<keyword evidence="3" id="KW-0407">Ion channel</keyword>
<accession>A0A944CB48</accession>
<dbReference type="SUPFAM" id="SSF81324">
    <property type="entry name" value="Voltage-gated potassium channels"/>
    <property type="match status" value="1"/>
</dbReference>
<dbReference type="InterPro" id="IPR013099">
    <property type="entry name" value="K_chnl_dom"/>
</dbReference>
<protein>
    <submittedName>
        <fullName evidence="3">Two pore domain potassium channel family protein</fullName>
    </submittedName>
</protein>
<evidence type="ECO:0000313" key="3">
    <source>
        <dbReference type="EMBL" id="MBS8259709.1"/>
    </source>
</evidence>
<feature type="transmembrane region" description="Helical" evidence="1">
    <location>
        <begin position="6"/>
        <end position="28"/>
    </location>
</feature>
<keyword evidence="3" id="KW-0406">Ion transport</keyword>
<dbReference type="GO" id="GO:0034220">
    <property type="term" value="P:monoatomic ion transmembrane transport"/>
    <property type="evidence" value="ECO:0007669"/>
    <property type="project" value="UniProtKB-KW"/>
</dbReference>